<keyword evidence="2" id="KW-0472">Membrane</keyword>
<sequence>MKRNDRHQQQEKELQSLLEQMPKIQDHQSPDALYENIQAKLEEKDMHKESHRGKQKWYYLPVVASAAVVILVVIVSAAYLNNQNMYNQNMNQADDSEQGSVANENQYDMSIEQAPEEEMSDVESAESHNETFDSEGSKDEMMADQVLQSKALQSVPKNHIPFSFMIPDRNKQYSVPISFSVPQEQADLNEYYSNISQFVEAEEWGVDPSIFQGITFDFNLDEHTVSVDIPQGFLQKGGSTVERLLVNSLYHMMQPLNVETIFFTTDGNQGADFAHYGTLTELEVPSQIKNIYKLYQVSDEHPVWIIPIPANSDSSIEEAINAMYEGNENFSIRASIPENITIENIEESKDLLTITFSKSVNLTPTEPTVYMIDAILMTAKSFGYEEVHFRNANIDQIGPYNLEEIIQVPAAINVMPISYR</sequence>
<evidence type="ECO:0000256" key="1">
    <source>
        <dbReference type="SAM" id="MobiDB-lite"/>
    </source>
</evidence>
<keyword evidence="2" id="KW-1133">Transmembrane helix</keyword>
<evidence type="ECO:0000313" key="5">
    <source>
        <dbReference type="Proteomes" id="UP000294650"/>
    </source>
</evidence>
<reference evidence="4 5" key="1">
    <citation type="submission" date="2019-03" db="EMBL/GenBank/DDBJ databases">
        <title>Genomic Encyclopedia of Type Strains, Phase IV (KMG-IV): sequencing the most valuable type-strain genomes for metagenomic binning, comparative biology and taxonomic classification.</title>
        <authorList>
            <person name="Goeker M."/>
        </authorList>
    </citation>
    <scope>NUCLEOTIDE SEQUENCE [LARGE SCALE GENOMIC DNA]</scope>
    <source>
        <strain evidence="4 5">DSM 25894</strain>
    </source>
</reference>
<feature type="transmembrane region" description="Helical" evidence="2">
    <location>
        <begin position="57"/>
        <end position="80"/>
    </location>
</feature>
<name>A0A4R3NAE9_9BACI</name>
<feature type="region of interest" description="Disordered" evidence="1">
    <location>
        <begin position="115"/>
        <end position="138"/>
    </location>
</feature>
<evidence type="ECO:0000259" key="3">
    <source>
        <dbReference type="Pfam" id="PF10646"/>
    </source>
</evidence>
<dbReference type="Proteomes" id="UP000294650">
    <property type="component" value="Unassembled WGS sequence"/>
</dbReference>
<evidence type="ECO:0000256" key="2">
    <source>
        <dbReference type="SAM" id="Phobius"/>
    </source>
</evidence>
<proteinExistence type="predicted"/>
<accession>A0A4R3NAE9</accession>
<evidence type="ECO:0000313" key="4">
    <source>
        <dbReference type="EMBL" id="TCT25614.1"/>
    </source>
</evidence>
<gene>
    <name evidence="4" type="ORF">EDD68_103169</name>
</gene>
<comment type="caution">
    <text evidence="4">The sequence shown here is derived from an EMBL/GenBank/DDBJ whole genome shotgun (WGS) entry which is preliminary data.</text>
</comment>
<keyword evidence="5" id="KW-1185">Reference proteome</keyword>
<keyword evidence="2" id="KW-0812">Transmembrane</keyword>
<feature type="domain" description="GerMN" evidence="3">
    <location>
        <begin position="306"/>
        <end position="389"/>
    </location>
</feature>
<dbReference type="InterPro" id="IPR019606">
    <property type="entry name" value="GerMN"/>
</dbReference>
<dbReference type="OrthoDB" id="2965336at2"/>
<organism evidence="4 5">
    <name type="scientific">Melghiribacillus thermohalophilus</name>
    <dbReference type="NCBI Taxonomy" id="1324956"/>
    <lineage>
        <taxon>Bacteria</taxon>
        <taxon>Bacillati</taxon>
        <taxon>Bacillota</taxon>
        <taxon>Bacilli</taxon>
        <taxon>Bacillales</taxon>
        <taxon>Bacillaceae</taxon>
        <taxon>Melghiribacillus</taxon>
    </lineage>
</organism>
<dbReference type="EMBL" id="SMAN01000003">
    <property type="protein sequence ID" value="TCT25614.1"/>
    <property type="molecule type" value="Genomic_DNA"/>
</dbReference>
<dbReference type="Pfam" id="PF10646">
    <property type="entry name" value="Germane"/>
    <property type="match status" value="1"/>
</dbReference>
<protein>
    <submittedName>
        <fullName evidence="4">Sporulation and spore germination protein</fullName>
    </submittedName>
</protein>
<dbReference type="RefSeq" id="WP_132371043.1">
    <property type="nucleotide sequence ID" value="NZ_SMAN01000003.1"/>
</dbReference>
<feature type="compositionally biased region" description="Basic and acidic residues" evidence="1">
    <location>
        <begin position="125"/>
        <end position="138"/>
    </location>
</feature>
<feature type="compositionally biased region" description="Acidic residues" evidence="1">
    <location>
        <begin position="115"/>
        <end position="124"/>
    </location>
</feature>
<dbReference type="AlphaFoldDB" id="A0A4R3NAE9"/>